<evidence type="ECO:0000259" key="2">
    <source>
        <dbReference type="Pfam" id="PF12770"/>
    </source>
</evidence>
<reference evidence="3" key="2">
    <citation type="submission" date="2023-07" db="EMBL/GenBank/DDBJ databases">
        <authorList>
            <person name="Bai X.-H."/>
            <person name="Wang H.-H."/>
            <person name="Wang J."/>
            <person name="Ma M.-Y."/>
            <person name="Hu H.-H."/>
            <person name="Song Z.-L."/>
            <person name="Ma H.-G."/>
            <person name="Fan Y."/>
            <person name="Du C.-Y."/>
            <person name="Xu J.-C."/>
        </authorList>
    </citation>
    <scope>NUCLEOTIDE SEQUENCE</scope>
    <source>
        <strain evidence="3">CZ1</strain>
    </source>
</reference>
<organism evidence="3">
    <name type="scientific">Leptolyngbya boryana CZ1</name>
    <dbReference type="NCBI Taxonomy" id="3060204"/>
    <lineage>
        <taxon>Bacteria</taxon>
        <taxon>Bacillati</taxon>
        <taxon>Cyanobacteriota</taxon>
        <taxon>Cyanophyceae</taxon>
        <taxon>Leptolyngbyales</taxon>
        <taxon>Leptolyngbyaceae</taxon>
        <taxon>Leptolyngbya group</taxon>
        <taxon>Leptolyngbya</taxon>
    </lineage>
</organism>
<dbReference type="SUPFAM" id="SSF140869">
    <property type="entry name" value="GUN4-like"/>
    <property type="match status" value="1"/>
</dbReference>
<dbReference type="GO" id="GO:0046906">
    <property type="term" value="F:tetrapyrrole binding"/>
    <property type="evidence" value="ECO:0007669"/>
    <property type="project" value="TreeGrafter"/>
</dbReference>
<dbReference type="Gene3D" id="1.25.40.620">
    <property type="match status" value="1"/>
</dbReference>
<evidence type="ECO:0000259" key="1">
    <source>
        <dbReference type="Pfam" id="PF05419"/>
    </source>
</evidence>
<sequence length="385" mass="43919">MKKINILFLASDPSDSTRLRLGQEIRDIREKLQLSKQRDQFSLESRESVRPEDLTQAIFDVEPQIIHFSGHGMSTGELCFEDNIGKTQTISSTALANLFQLVANHVSCVILNACYSRFQAEAIAEHIPFVIGMNSAIGDKAAISFAIGFYKALGAGRSVEDAYKFACIEIQLQGIPEHSIPVFYGETTETLPQKRRSIGLSFNSEDDLRSDKGIDYSKLQNVLKTEKWQEADDLTLEIMLKMTRCKKQGYMERDHIQKLPRTDLRTIDTLWVKYSEGRFGFSVQKNIYLRCCGQTDRMGMKYNKNCWQKFGDTIGWRVGEEWIWHSEANFSISAPQGHLPIIFPKFNDSFRHSLLSAGFSGYYSASMDTFYTSPYCFPLLSRADF</sequence>
<dbReference type="Pfam" id="PF05419">
    <property type="entry name" value="GUN4"/>
    <property type="match status" value="1"/>
</dbReference>
<feature type="domain" description="GUN4-like" evidence="1">
    <location>
        <begin position="210"/>
        <end position="341"/>
    </location>
</feature>
<gene>
    <name evidence="3" type="ORF">Q2T42_00750</name>
</gene>
<accession>A0AA96WV71</accession>
<dbReference type="RefSeq" id="WP_316427543.1">
    <property type="nucleotide sequence ID" value="NZ_CP130144.1"/>
</dbReference>
<dbReference type="PANTHER" id="PTHR34800:SF1">
    <property type="entry name" value="TETRAPYRROLE-BINDING PROTEIN, CHLOROPLASTIC"/>
    <property type="match status" value="1"/>
</dbReference>
<dbReference type="EMBL" id="CP130144">
    <property type="protein sequence ID" value="WNZ46365.1"/>
    <property type="molecule type" value="Genomic_DNA"/>
</dbReference>
<name>A0AA96WV71_LEPBY</name>
<dbReference type="PANTHER" id="PTHR34800">
    <property type="entry name" value="TETRAPYRROLE-BINDING PROTEIN, CHLOROPLASTIC"/>
    <property type="match status" value="1"/>
</dbReference>
<evidence type="ECO:0000313" key="3">
    <source>
        <dbReference type="EMBL" id="WNZ46365.1"/>
    </source>
</evidence>
<protein>
    <submittedName>
        <fullName evidence="3">GUN4 domain-containing protein</fullName>
    </submittedName>
</protein>
<proteinExistence type="predicted"/>
<dbReference type="Pfam" id="PF12770">
    <property type="entry name" value="CHAT"/>
    <property type="match status" value="1"/>
</dbReference>
<dbReference type="CDD" id="cd16383">
    <property type="entry name" value="GUN4"/>
    <property type="match status" value="1"/>
</dbReference>
<dbReference type="InterPro" id="IPR037215">
    <property type="entry name" value="GUN4-like_sf"/>
</dbReference>
<dbReference type="Gene3D" id="1.10.10.1770">
    <property type="entry name" value="Gun4-like"/>
    <property type="match status" value="1"/>
</dbReference>
<dbReference type="AlphaFoldDB" id="A0AA96WV71"/>
<feature type="domain" description="CHAT" evidence="2">
    <location>
        <begin position="23"/>
        <end position="166"/>
    </location>
</feature>
<reference evidence="3" key="1">
    <citation type="journal article" date="2023" name="Plants (Basel)">
        <title>Genomic Analysis of Leptolyngbya boryana CZ1 Reveals Efficient Carbon Fixation Modules.</title>
        <authorList>
            <person name="Bai X."/>
            <person name="Wang H."/>
            <person name="Cheng W."/>
            <person name="Wang J."/>
            <person name="Ma M."/>
            <person name="Hu H."/>
            <person name="Song Z."/>
            <person name="Ma H."/>
            <person name="Fan Y."/>
            <person name="Du C."/>
            <person name="Xu J."/>
        </authorList>
    </citation>
    <scope>NUCLEOTIDE SEQUENCE</scope>
    <source>
        <strain evidence="3">CZ1</strain>
    </source>
</reference>
<dbReference type="InterPro" id="IPR008629">
    <property type="entry name" value="GUN4-like"/>
</dbReference>
<dbReference type="InterPro" id="IPR024983">
    <property type="entry name" value="CHAT_dom"/>
</dbReference>